<keyword evidence="2" id="KW-1185">Reference proteome</keyword>
<comment type="caution">
    <text evidence="1">The sequence shown here is derived from an EMBL/GenBank/DDBJ whole genome shotgun (WGS) entry which is preliminary data.</text>
</comment>
<dbReference type="RefSeq" id="WP_021726633.1">
    <property type="nucleotide sequence ID" value="NZ_AWEZ01000060.1"/>
</dbReference>
<proteinExistence type="predicted"/>
<name>U2UVT5_9ACTN</name>
<dbReference type="OrthoDB" id="1751953at2"/>
<dbReference type="STRING" id="1125712.HMPREF1316_1733"/>
<organism evidence="1 2">
    <name type="scientific">Olsenella profusa F0195</name>
    <dbReference type="NCBI Taxonomy" id="1125712"/>
    <lineage>
        <taxon>Bacteria</taxon>
        <taxon>Bacillati</taxon>
        <taxon>Actinomycetota</taxon>
        <taxon>Coriobacteriia</taxon>
        <taxon>Coriobacteriales</taxon>
        <taxon>Atopobiaceae</taxon>
        <taxon>Olsenella</taxon>
    </lineage>
</organism>
<dbReference type="eggNOG" id="ENOG5032SD3">
    <property type="taxonomic scope" value="Bacteria"/>
</dbReference>
<sequence>MSSDGMGSEAHGASATKADTIRLWTAQAQVVLDTLEREGVYRVKMRFVDQKFGDTAWIFRKAYQFYVHGAERLVPRPEGSESAIWCYRNARWATMDENCTLLQLEVPRDQVVLFDLRSWNRILNLQYIPLDGEDEHRWRHELKEQGITNMNKVFQTPMYPFLRRKVESSWERLFTSAQHCEDEYLQAGLWELRPEWIVLRVGFGGDFTPYAQGHGA</sequence>
<accession>U2UVT5</accession>
<dbReference type="Pfam" id="PF12952">
    <property type="entry name" value="DUF3841"/>
    <property type="match status" value="1"/>
</dbReference>
<dbReference type="PATRIC" id="fig|1125712.3.peg.1719"/>
<protein>
    <submittedName>
        <fullName evidence="1">PF12952 domain protein</fullName>
    </submittedName>
</protein>
<dbReference type="InterPro" id="IPR024211">
    <property type="entry name" value="DUF3841"/>
</dbReference>
<gene>
    <name evidence="1" type="ORF">HMPREF1316_1733</name>
</gene>
<dbReference type="AlphaFoldDB" id="U2UVT5"/>
<evidence type="ECO:0000313" key="1">
    <source>
        <dbReference type="EMBL" id="ERL07222.1"/>
    </source>
</evidence>
<evidence type="ECO:0000313" key="2">
    <source>
        <dbReference type="Proteomes" id="UP000016638"/>
    </source>
</evidence>
<dbReference type="Proteomes" id="UP000016638">
    <property type="component" value="Unassembled WGS sequence"/>
</dbReference>
<dbReference type="EMBL" id="AWEZ01000060">
    <property type="protein sequence ID" value="ERL07222.1"/>
    <property type="molecule type" value="Genomic_DNA"/>
</dbReference>
<reference evidence="1 2" key="1">
    <citation type="submission" date="2013-08" db="EMBL/GenBank/DDBJ databases">
        <authorList>
            <person name="Durkin A.S."/>
            <person name="Haft D.R."/>
            <person name="McCorrison J."/>
            <person name="Torralba M."/>
            <person name="Gillis M."/>
            <person name="Haft D.H."/>
            <person name="Methe B."/>
            <person name="Sutton G."/>
            <person name="Nelson K.E."/>
        </authorList>
    </citation>
    <scope>NUCLEOTIDE SEQUENCE [LARGE SCALE GENOMIC DNA]</scope>
    <source>
        <strain evidence="1 2">F0195</strain>
    </source>
</reference>